<keyword evidence="7 15" id="KW-0067">ATP-binding</keyword>
<organism evidence="18 19">
    <name type="scientific">Myroides guanonis</name>
    <dbReference type="NCBI Taxonomy" id="1150112"/>
    <lineage>
        <taxon>Bacteria</taxon>
        <taxon>Pseudomonadati</taxon>
        <taxon>Bacteroidota</taxon>
        <taxon>Flavobacteriia</taxon>
        <taxon>Flavobacteriales</taxon>
        <taxon>Flavobacteriaceae</taxon>
        <taxon>Myroides</taxon>
    </lineage>
</organism>
<dbReference type="Proteomes" id="UP000243887">
    <property type="component" value="Unassembled WGS sequence"/>
</dbReference>
<proteinExistence type="inferred from homology"/>
<dbReference type="Gene3D" id="3.40.50.300">
    <property type="entry name" value="P-loop containing nucleotide triphosphate hydrolases"/>
    <property type="match status" value="2"/>
</dbReference>
<evidence type="ECO:0000256" key="6">
    <source>
        <dbReference type="ARBA" id="ARBA00022806"/>
    </source>
</evidence>
<keyword evidence="9 15" id="KW-0233">DNA recombination</keyword>
<evidence type="ECO:0000256" key="7">
    <source>
        <dbReference type="ARBA" id="ARBA00022840"/>
    </source>
</evidence>
<evidence type="ECO:0000256" key="15">
    <source>
        <dbReference type="RuleBase" id="RU363016"/>
    </source>
</evidence>
<keyword evidence="3 15" id="KW-0547">Nucleotide-binding</keyword>
<keyword evidence="10 15" id="KW-0234">DNA repair</keyword>
<evidence type="ECO:0000256" key="12">
    <source>
        <dbReference type="ARBA" id="ARBA00034617"/>
    </source>
</evidence>
<dbReference type="InterPro" id="IPR004609">
    <property type="entry name" value="ATP-dep_DNA_helicase_RecG"/>
</dbReference>
<dbReference type="RefSeq" id="WP_090677673.1">
    <property type="nucleotide sequence ID" value="NZ_FORU01000001.1"/>
</dbReference>
<dbReference type="GO" id="GO:0016887">
    <property type="term" value="F:ATP hydrolysis activity"/>
    <property type="evidence" value="ECO:0007669"/>
    <property type="project" value="RHEA"/>
</dbReference>
<evidence type="ECO:0000256" key="10">
    <source>
        <dbReference type="ARBA" id="ARBA00023204"/>
    </source>
</evidence>
<dbReference type="InterPro" id="IPR012340">
    <property type="entry name" value="NA-bd_OB-fold"/>
</dbReference>
<dbReference type="PROSITE" id="PS51192">
    <property type="entry name" value="HELICASE_ATP_BIND_1"/>
    <property type="match status" value="1"/>
</dbReference>
<keyword evidence="11" id="KW-0413">Isomerase</keyword>
<dbReference type="STRING" id="1150112.SAMN04487893_101301"/>
<comment type="catalytic activity">
    <reaction evidence="12 15">
        <text>Couples ATP hydrolysis with the unwinding of duplex DNA by translocating in the 3'-5' direction.</text>
        <dbReference type="EC" id="5.6.2.4"/>
    </reaction>
</comment>
<keyword evidence="4 15" id="KW-0227">DNA damage</keyword>
<evidence type="ECO:0000256" key="9">
    <source>
        <dbReference type="ARBA" id="ARBA00023172"/>
    </source>
</evidence>
<dbReference type="SUPFAM" id="SSF52540">
    <property type="entry name" value="P-loop containing nucleoside triphosphate hydrolases"/>
    <property type="match status" value="2"/>
</dbReference>
<dbReference type="InterPro" id="IPR045562">
    <property type="entry name" value="RecG_dom3_C"/>
</dbReference>
<dbReference type="GO" id="GO:0003677">
    <property type="term" value="F:DNA binding"/>
    <property type="evidence" value="ECO:0007669"/>
    <property type="project" value="UniProtKB-KW"/>
</dbReference>
<dbReference type="Gene3D" id="2.40.50.140">
    <property type="entry name" value="Nucleic acid-binding proteins"/>
    <property type="match status" value="1"/>
</dbReference>
<dbReference type="PANTHER" id="PTHR47964:SF1">
    <property type="entry name" value="ATP-DEPENDENT DNA HELICASE HOMOLOG RECG, CHLOROPLASTIC"/>
    <property type="match status" value="1"/>
</dbReference>
<evidence type="ECO:0000256" key="14">
    <source>
        <dbReference type="ARBA" id="ARBA00048988"/>
    </source>
</evidence>
<dbReference type="GO" id="GO:0005524">
    <property type="term" value="F:ATP binding"/>
    <property type="evidence" value="ECO:0007669"/>
    <property type="project" value="UniProtKB-KW"/>
</dbReference>
<evidence type="ECO:0000256" key="8">
    <source>
        <dbReference type="ARBA" id="ARBA00023125"/>
    </source>
</evidence>
<dbReference type="GO" id="GO:0006310">
    <property type="term" value="P:DNA recombination"/>
    <property type="evidence" value="ECO:0007669"/>
    <property type="project" value="UniProtKB-UniRule"/>
</dbReference>
<dbReference type="InterPro" id="IPR027417">
    <property type="entry name" value="P-loop_NTPase"/>
</dbReference>
<feature type="domain" description="Helicase ATP-binding" evidence="16">
    <location>
        <begin position="284"/>
        <end position="446"/>
    </location>
</feature>
<dbReference type="InterPro" id="IPR047112">
    <property type="entry name" value="RecG/Mfd"/>
</dbReference>
<evidence type="ECO:0000256" key="2">
    <source>
        <dbReference type="ARBA" id="ARBA00017846"/>
    </source>
</evidence>
<evidence type="ECO:0000259" key="17">
    <source>
        <dbReference type="PROSITE" id="PS51194"/>
    </source>
</evidence>
<dbReference type="AlphaFoldDB" id="A0A1I3LF48"/>
<evidence type="ECO:0000313" key="19">
    <source>
        <dbReference type="Proteomes" id="UP000243887"/>
    </source>
</evidence>
<evidence type="ECO:0000256" key="5">
    <source>
        <dbReference type="ARBA" id="ARBA00022801"/>
    </source>
</evidence>
<evidence type="ECO:0000256" key="4">
    <source>
        <dbReference type="ARBA" id="ARBA00022763"/>
    </source>
</evidence>
<sequence>MQNNLLDTPIEYLKGVGPNRGTLLKKELGIFKYKDLLSLYPNRYIDRTRYYKINELISTNSEVQVIGKIVHIKIVEQKRGKRLVAIFTDGVSEMELVWFQGIKWVQESLKLNEPYVAFGKLNQYGKTFTMPHPELDLWEEHQQQIQKGLQPIYPSTEKLSQRISNKSMIKLMQQLIIETHTLFSDSIPPKLIETLNLLPLQHALIQIHFPKNAELLARAEFRLKFEELFYIQLQLLLKNINRKNRIKGHAFEKVGNYFTSFYENHLPFPLTGAQKRVIKEIRNDMGRPVQMNRLLQGDVGSGKTIVAFMSCLIALDNNYQTCIVAPTEILANQHYIGIQELASPLGLEVRLLTGSTKAAERRDLHKKLESGELHILIGTHALFEDKVKFKNLGLAIIDEQHRFGVEQRSKLWKKNIIPPHILVMTATPIPRTLAMSLYGDLDISIIDELPPGRKPIQTLHFFEGKRLRVWKFVKDEIQKGRQVYIVYPLIQESETLDYKNLMEGYEGISRDFPLPDYSVSIVHGQMTPAEKDIEMERFASGKTNIMIATTVIEVGVNVPNASVMIIESAERFGLSQLHQLRGRVGRGAEQSYCILMTGEKLSNDSKVRMETMCRTNDGFEISEVDLKLRGPGNLMGTQQSGVLALRIADLVKDQEILQIARHHAIQLLQEDPRLEIEQHQKLKQTIIELSKKSTIWNYIS</sequence>
<keyword evidence="5 15" id="KW-0378">Hydrolase</keyword>
<dbReference type="Pfam" id="PF17191">
    <property type="entry name" value="RecG_wedge"/>
    <property type="match status" value="1"/>
</dbReference>
<keyword evidence="19" id="KW-1185">Reference proteome</keyword>
<reference evidence="19" key="1">
    <citation type="submission" date="2016-10" db="EMBL/GenBank/DDBJ databases">
        <authorList>
            <person name="Varghese N."/>
            <person name="Submissions S."/>
        </authorList>
    </citation>
    <scope>NUCLEOTIDE SEQUENCE [LARGE SCALE GENOMIC DNA]</scope>
    <source>
        <strain evidence="19">DSM 26542</strain>
    </source>
</reference>
<evidence type="ECO:0000256" key="13">
    <source>
        <dbReference type="ARBA" id="ARBA00034808"/>
    </source>
</evidence>
<dbReference type="Pfam" id="PF19833">
    <property type="entry name" value="RecG_dom3_C"/>
    <property type="match status" value="1"/>
</dbReference>
<dbReference type="SUPFAM" id="SSF50249">
    <property type="entry name" value="Nucleic acid-binding proteins"/>
    <property type="match status" value="1"/>
</dbReference>
<dbReference type="InterPro" id="IPR011545">
    <property type="entry name" value="DEAD/DEAH_box_helicase_dom"/>
</dbReference>
<evidence type="ECO:0000256" key="1">
    <source>
        <dbReference type="ARBA" id="ARBA00007504"/>
    </source>
</evidence>
<comment type="catalytic activity">
    <reaction evidence="14 15">
        <text>ATP + H2O = ADP + phosphate + H(+)</text>
        <dbReference type="Rhea" id="RHEA:13065"/>
        <dbReference type="ChEBI" id="CHEBI:15377"/>
        <dbReference type="ChEBI" id="CHEBI:15378"/>
        <dbReference type="ChEBI" id="CHEBI:30616"/>
        <dbReference type="ChEBI" id="CHEBI:43474"/>
        <dbReference type="ChEBI" id="CHEBI:456216"/>
        <dbReference type="EC" id="5.6.2.4"/>
    </reaction>
</comment>
<dbReference type="Pfam" id="PF00271">
    <property type="entry name" value="Helicase_C"/>
    <property type="match status" value="1"/>
</dbReference>
<keyword evidence="6 15" id="KW-0347">Helicase</keyword>
<dbReference type="PANTHER" id="PTHR47964">
    <property type="entry name" value="ATP-DEPENDENT DNA HELICASE HOMOLOG RECG, CHLOROPLASTIC"/>
    <property type="match status" value="1"/>
</dbReference>
<dbReference type="Pfam" id="PF00270">
    <property type="entry name" value="DEAD"/>
    <property type="match status" value="1"/>
</dbReference>
<dbReference type="CDD" id="cd04488">
    <property type="entry name" value="RecG_wedge_OBF"/>
    <property type="match status" value="1"/>
</dbReference>
<dbReference type="NCBIfam" id="NF008168">
    <property type="entry name" value="PRK10917.2-2"/>
    <property type="match status" value="1"/>
</dbReference>
<evidence type="ECO:0000256" key="3">
    <source>
        <dbReference type="ARBA" id="ARBA00022741"/>
    </source>
</evidence>
<dbReference type="GO" id="GO:0043138">
    <property type="term" value="F:3'-5' DNA helicase activity"/>
    <property type="evidence" value="ECO:0007669"/>
    <property type="project" value="UniProtKB-EC"/>
</dbReference>
<dbReference type="InterPro" id="IPR001650">
    <property type="entry name" value="Helicase_C-like"/>
</dbReference>
<dbReference type="EC" id="5.6.2.4" evidence="13 15"/>
<dbReference type="CDD" id="cd17992">
    <property type="entry name" value="DEXHc_RecG"/>
    <property type="match status" value="1"/>
</dbReference>
<comment type="function">
    <text evidence="15">Plays a critical role in recombination and DNA repair. Helps process Holliday junction intermediates to mature products by catalyzing branch migration. Has replication fork regression activity, unwinds stalled or blocked replication forks to make a HJ that can be resolved. Has a DNA unwinding activity characteristic of a DNA helicase with 3'-5' polarity.</text>
</comment>
<dbReference type="SMART" id="SM00487">
    <property type="entry name" value="DEXDc"/>
    <property type="match status" value="1"/>
</dbReference>
<evidence type="ECO:0000259" key="16">
    <source>
        <dbReference type="PROSITE" id="PS51192"/>
    </source>
</evidence>
<keyword evidence="8" id="KW-0238">DNA-binding</keyword>
<dbReference type="PROSITE" id="PS51194">
    <property type="entry name" value="HELICASE_CTER"/>
    <property type="match status" value="1"/>
</dbReference>
<feature type="domain" description="Helicase C-terminal" evidence="17">
    <location>
        <begin position="465"/>
        <end position="632"/>
    </location>
</feature>
<dbReference type="NCBIfam" id="NF008165">
    <property type="entry name" value="PRK10917.1-3"/>
    <property type="match status" value="1"/>
</dbReference>
<name>A0A1I3LF48_9FLAO</name>
<gene>
    <name evidence="18" type="ORF">SAMN04487893_101301</name>
</gene>
<evidence type="ECO:0000256" key="11">
    <source>
        <dbReference type="ARBA" id="ARBA00023235"/>
    </source>
</evidence>
<accession>A0A1I3LF48</accession>
<dbReference type="SMART" id="SM00490">
    <property type="entry name" value="HELICc"/>
    <property type="match status" value="1"/>
</dbReference>
<dbReference type="EMBL" id="FORU01000001">
    <property type="protein sequence ID" value="SFI83398.1"/>
    <property type="molecule type" value="Genomic_DNA"/>
</dbReference>
<dbReference type="InterPro" id="IPR014001">
    <property type="entry name" value="Helicase_ATP-bd"/>
</dbReference>
<dbReference type="NCBIfam" id="TIGR00643">
    <property type="entry name" value="recG"/>
    <property type="match status" value="1"/>
</dbReference>
<dbReference type="InterPro" id="IPR033454">
    <property type="entry name" value="RecG_wedge"/>
</dbReference>
<protein>
    <recommendedName>
        <fullName evidence="2 15">ATP-dependent DNA helicase RecG</fullName>
        <ecNumber evidence="13 15">5.6.2.4</ecNumber>
    </recommendedName>
</protein>
<evidence type="ECO:0000313" key="18">
    <source>
        <dbReference type="EMBL" id="SFI83398.1"/>
    </source>
</evidence>
<dbReference type="OrthoDB" id="9804325at2"/>
<comment type="similarity">
    <text evidence="1 15">Belongs to the helicase family. RecG subfamily.</text>
</comment>
<dbReference type="GO" id="GO:0006281">
    <property type="term" value="P:DNA repair"/>
    <property type="evidence" value="ECO:0007669"/>
    <property type="project" value="UniProtKB-UniRule"/>
</dbReference>